<organism evidence="1 2">
    <name type="scientific">Monosporascus cannonballus</name>
    <dbReference type="NCBI Taxonomy" id="155416"/>
    <lineage>
        <taxon>Eukaryota</taxon>
        <taxon>Fungi</taxon>
        <taxon>Dikarya</taxon>
        <taxon>Ascomycota</taxon>
        <taxon>Pezizomycotina</taxon>
        <taxon>Sordariomycetes</taxon>
        <taxon>Xylariomycetidae</taxon>
        <taxon>Xylariales</taxon>
        <taxon>Xylariales incertae sedis</taxon>
        <taxon>Monosporascus</taxon>
    </lineage>
</organism>
<gene>
    <name evidence="1" type="ORF">DL762_000149</name>
</gene>
<evidence type="ECO:0008006" key="3">
    <source>
        <dbReference type="Google" id="ProtNLM"/>
    </source>
</evidence>
<dbReference type="EMBL" id="QJNS01000003">
    <property type="protein sequence ID" value="RYO95266.1"/>
    <property type="molecule type" value="Genomic_DNA"/>
</dbReference>
<proteinExistence type="predicted"/>
<accession>A0ABY0HJZ0</accession>
<dbReference type="Proteomes" id="UP000294003">
    <property type="component" value="Unassembled WGS sequence"/>
</dbReference>
<name>A0ABY0HJZ0_9PEZI</name>
<sequence length="446" mass="49037">MNSQVEKAGINGMPTEILGWVVKNFALRPHEAGYPVFAEVKRNKTNLVRLCRTSRGFRAAATPFLYETVILCRGRDLVLFLRSLAENPNLRPRVKHLACLINLKMSSETEGIEPSWEKLSPGITVSAPSDIHLFTLAGLAATSLPGRIFTDAPRPPGKSDVRNLGERIFASIVCLAVGLESVLFQMPLQIERQSSIRPGYVDKNRYVVASNIISKTLLDPEIGQTVLQKLTTVKIQPDMENPSAVFGEAGDLGIRYDACPGIFTAPNVAAVEAFKESGGWEALPRGVKDVALYGIIKPKTLGIICDYPKLERLTIQPAMDEMEEAVLADDVFNTALAKVAPTLRYLDFQTLGNITLSKSYGPTMRLGSLVRLTQLENLSIEIFALFGTSEKIDQLTLADIVPGSLKNLILTERWVRGDPILSTERDKLGLEGLFANVGVKLTLEWF</sequence>
<comment type="caution">
    <text evidence="1">The sequence shown here is derived from an EMBL/GenBank/DDBJ whole genome shotgun (WGS) entry which is preliminary data.</text>
</comment>
<protein>
    <recommendedName>
        <fullName evidence="3">F-box domain-containing protein</fullName>
    </recommendedName>
</protein>
<evidence type="ECO:0000313" key="2">
    <source>
        <dbReference type="Proteomes" id="UP000294003"/>
    </source>
</evidence>
<keyword evidence="2" id="KW-1185">Reference proteome</keyword>
<reference evidence="1 2" key="1">
    <citation type="submission" date="2018-06" db="EMBL/GenBank/DDBJ databases">
        <title>Complete Genomes of Monosporascus.</title>
        <authorList>
            <person name="Robinson A.J."/>
            <person name="Natvig D.O."/>
        </authorList>
    </citation>
    <scope>NUCLEOTIDE SEQUENCE [LARGE SCALE GENOMIC DNA]</scope>
    <source>
        <strain evidence="1 2">CBS 609.92</strain>
    </source>
</reference>
<evidence type="ECO:0000313" key="1">
    <source>
        <dbReference type="EMBL" id="RYO95266.1"/>
    </source>
</evidence>